<dbReference type="PANTHER" id="PTHR12961">
    <property type="entry name" value="CONSERVED OLIGOMERIC GOLGI COMPLEX COMPONENT 2"/>
    <property type="match status" value="1"/>
</dbReference>
<keyword evidence="4" id="KW-0813">Transport</keyword>
<dbReference type="InterPro" id="IPR024603">
    <property type="entry name" value="COG_complex_COG2_C"/>
</dbReference>
<keyword evidence="6" id="KW-0333">Golgi apparatus</keyword>
<dbReference type="Proteomes" id="UP000054843">
    <property type="component" value="Unassembled WGS sequence"/>
</dbReference>
<comment type="subcellular location">
    <subcellularLocation>
        <location evidence="1">Golgi apparatus membrane</location>
        <topology evidence="1">Peripheral membrane protein</topology>
    </subcellularLocation>
</comment>
<name>A0A0V1M873_9BILA</name>
<evidence type="ECO:0000256" key="6">
    <source>
        <dbReference type="ARBA" id="ARBA00023034"/>
    </source>
</evidence>
<evidence type="ECO:0000256" key="3">
    <source>
        <dbReference type="ARBA" id="ARBA00020977"/>
    </source>
</evidence>
<evidence type="ECO:0000256" key="4">
    <source>
        <dbReference type="ARBA" id="ARBA00022448"/>
    </source>
</evidence>
<evidence type="ECO:0000259" key="10">
    <source>
        <dbReference type="Pfam" id="PF12022"/>
    </source>
</evidence>
<dbReference type="GO" id="GO:0000139">
    <property type="term" value="C:Golgi membrane"/>
    <property type="evidence" value="ECO:0007669"/>
    <property type="project" value="UniProtKB-SubCell"/>
</dbReference>
<accession>A0A0V1M873</accession>
<protein>
    <recommendedName>
        <fullName evidence="3">Conserved oligomeric Golgi complex subunit 2</fullName>
    </recommendedName>
    <alternativeName>
        <fullName evidence="8">Component of oligomeric Golgi complex 2</fullName>
    </alternativeName>
</protein>
<keyword evidence="7" id="KW-0472">Membrane</keyword>
<dbReference type="GO" id="GO:0007030">
    <property type="term" value="P:Golgi organization"/>
    <property type="evidence" value="ECO:0007669"/>
    <property type="project" value="InterPro"/>
</dbReference>
<evidence type="ECO:0000256" key="5">
    <source>
        <dbReference type="ARBA" id="ARBA00022927"/>
    </source>
</evidence>
<proteinExistence type="inferred from homology"/>
<dbReference type="Pfam" id="PF06148">
    <property type="entry name" value="COG2_N"/>
    <property type="match status" value="1"/>
</dbReference>
<dbReference type="OrthoDB" id="332281at2759"/>
<comment type="caution">
    <text evidence="11">The sequence shown here is derived from an EMBL/GenBank/DDBJ whole genome shotgun (WGS) entry which is preliminary data.</text>
</comment>
<evidence type="ECO:0000256" key="8">
    <source>
        <dbReference type="ARBA" id="ARBA00031344"/>
    </source>
</evidence>
<dbReference type="GO" id="GO:0017119">
    <property type="term" value="C:Golgi transport complex"/>
    <property type="evidence" value="ECO:0007669"/>
    <property type="project" value="TreeGrafter"/>
</dbReference>
<evidence type="ECO:0000256" key="2">
    <source>
        <dbReference type="ARBA" id="ARBA00007603"/>
    </source>
</evidence>
<sequence>MVEEEWKNLAFDCSAFTQDSFDVQELVRECLNRGYSLERIRGDLGIYLKSLQNNMVEMINEDYVEFVQLSSSLANVQSTVDALVHCAEQAASNFNVLTEDVVSMGAKLKDKLKQRCKVSEGVGRTMRRMRTMTCLEECKLLLQTIVEESRDEWKYFGIGKLIAYIFQARALIEQCDSEDDELKRCLEQALNSIEQCVQEKFESALLEAFDQKRCAQFKLLFDLFCAANGHQSMQRIFINELIVPNFSELLLLQEWNKGNVSELLERILDKFFQLHHQYRQLFTEEGENDRYANFFVDCLLTAVIGFVDKNIKSVYIPTNVEDFRRGFQVFTKFAANFVETEKPISRNTRDLLHGIYSKFDLRVYYQLCYQDIRSQLESVMENGLHLKRCNQVTSGGEWKKNYTFLLHEVFENCIEQIWCNNFLLPLASCCLELTYDVLNSYGNFLLNYKKQCLENIDQLEFEQTDQADLQSSSTDQLMKMKNQEEKKKYILNSVVLFLNEACNFCERCSEVCKLRIEFQLGTFPQLRPLWEQGLVKTVDQLDEIVMVTCETVLSNWLLKRMNEKLSTVVDIPRLYRWTRKSVPEVALSYVGDSFTLVDRFCKIFPPKDAGKSMMLKTVEIALKQAISNYLKQAKEVIDSVEKVSNSLIKLKRSGRSAAVTDEPQMTTVSDDAKIKLQLRLDLEEAKRLLQALPVAAQFDTCVFEEILSAI</sequence>
<gene>
    <name evidence="11" type="primary">cogc-2</name>
    <name evidence="11" type="ORF">T10_8822</name>
</gene>
<dbReference type="GO" id="GO:0006891">
    <property type="term" value="P:intra-Golgi vesicle-mediated transport"/>
    <property type="evidence" value="ECO:0007669"/>
    <property type="project" value="TreeGrafter"/>
</dbReference>
<evidence type="ECO:0000259" key="9">
    <source>
        <dbReference type="Pfam" id="PF06148"/>
    </source>
</evidence>
<comment type="similarity">
    <text evidence="2">Belongs to the COG2 family.</text>
</comment>
<evidence type="ECO:0000256" key="7">
    <source>
        <dbReference type="ARBA" id="ARBA00023136"/>
    </source>
</evidence>
<dbReference type="Pfam" id="PF12022">
    <property type="entry name" value="COG2_C"/>
    <property type="match status" value="1"/>
</dbReference>
<keyword evidence="5" id="KW-0653">Protein transport</keyword>
<dbReference type="STRING" id="268474.A0A0V1M873"/>
<dbReference type="GO" id="GO:0015031">
    <property type="term" value="P:protein transport"/>
    <property type="evidence" value="ECO:0007669"/>
    <property type="project" value="UniProtKB-KW"/>
</dbReference>
<dbReference type="AlphaFoldDB" id="A0A0V1M873"/>
<dbReference type="EMBL" id="JYDO01000181">
    <property type="protein sequence ID" value="KRZ67893.1"/>
    <property type="molecule type" value="Genomic_DNA"/>
</dbReference>
<evidence type="ECO:0000256" key="1">
    <source>
        <dbReference type="ARBA" id="ARBA00004395"/>
    </source>
</evidence>
<organism evidence="11 12">
    <name type="scientific">Trichinella papuae</name>
    <dbReference type="NCBI Taxonomy" id="268474"/>
    <lineage>
        <taxon>Eukaryota</taxon>
        <taxon>Metazoa</taxon>
        <taxon>Ecdysozoa</taxon>
        <taxon>Nematoda</taxon>
        <taxon>Enoplea</taxon>
        <taxon>Dorylaimia</taxon>
        <taxon>Trichinellida</taxon>
        <taxon>Trichinellidae</taxon>
        <taxon>Trichinella</taxon>
    </lineage>
</organism>
<dbReference type="EMBL" id="JYDO01000181">
    <property type="protein sequence ID" value="KRZ67895.1"/>
    <property type="molecule type" value="Genomic_DNA"/>
</dbReference>
<evidence type="ECO:0000313" key="12">
    <source>
        <dbReference type="Proteomes" id="UP000054843"/>
    </source>
</evidence>
<dbReference type="InterPro" id="IPR024602">
    <property type="entry name" value="COG_su2_N"/>
</dbReference>
<reference evidence="11 12" key="1">
    <citation type="submission" date="2015-01" db="EMBL/GenBank/DDBJ databases">
        <title>Evolution of Trichinella species and genotypes.</title>
        <authorList>
            <person name="Korhonen P.K."/>
            <person name="Edoardo P."/>
            <person name="Giuseppe L.R."/>
            <person name="Gasser R.B."/>
        </authorList>
    </citation>
    <scope>NUCLEOTIDE SEQUENCE [LARGE SCALE GENOMIC DNA]</scope>
    <source>
        <strain evidence="11">ISS1980</strain>
    </source>
</reference>
<evidence type="ECO:0000313" key="11">
    <source>
        <dbReference type="EMBL" id="KRZ67893.1"/>
    </source>
</evidence>
<feature type="domain" description="COG complex component COG2 C-terminal" evidence="10">
    <location>
        <begin position="358"/>
        <end position="681"/>
    </location>
</feature>
<keyword evidence="12" id="KW-1185">Reference proteome</keyword>
<dbReference type="EMBL" id="JYDO01000181">
    <property type="protein sequence ID" value="KRZ67896.1"/>
    <property type="molecule type" value="Genomic_DNA"/>
</dbReference>
<dbReference type="InterPro" id="IPR009316">
    <property type="entry name" value="COG2"/>
</dbReference>
<dbReference type="PANTHER" id="PTHR12961:SF0">
    <property type="entry name" value="CONSERVED OLIGOMERIC GOLGI COMPLEX SUBUNIT 2"/>
    <property type="match status" value="1"/>
</dbReference>
<feature type="domain" description="Conserved oligomeric Golgi complex subunit 2 N-terminal" evidence="9">
    <location>
        <begin position="10"/>
        <end position="82"/>
    </location>
</feature>